<dbReference type="AlphaFoldDB" id="A0A9X3P906"/>
<evidence type="ECO:0000256" key="1">
    <source>
        <dbReference type="ARBA" id="ARBA00005641"/>
    </source>
</evidence>
<organism evidence="13 14">
    <name type="scientific">Glycomyces luteolus</name>
    <dbReference type="NCBI Taxonomy" id="2670330"/>
    <lineage>
        <taxon>Bacteria</taxon>
        <taxon>Bacillati</taxon>
        <taxon>Actinomycetota</taxon>
        <taxon>Actinomycetes</taxon>
        <taxon>Glycomycetales</taxon>
        <taxon>Glycomycetaceae</taxon>
        <taxon>Glycomyces</taxon>
    </lineage>
</organism>
<dbReference type="InterPro" id="IPR001547">
    <property type="entry name" value="Glyco_hydro_5"/>
</dbReference>
<dbReference type="GO" id="GO:0030245">
    <property type="term" value="P:cellulose catabolic process"/>
    <property type="evidence" value="ECO:0007669"/>
    <property type="project" value="UniProtKB-KW"/>
</dbReference>
<dbReference type="GO" id="GO:0008422">
    <property type="term" value="F:beta-glucosidase activity"/>
    <property type="evidence" value="ECO:0007669"/>
    <property type="project" value="TreeGrafter"/>
</dbReference>
<keyword evidence="2 9" id="KW-0732">Signal</keyword>
<evidence type="ECO:0000256" key="4">
    <source>
        <dbReference type="ARBA" id="ARBA00023001"/>
    </source>
</evidence>
<keyword evidence="3 8" id="KW-0378">Hydrolase</keyword>
<dbReference type="SUPFAM" id="SSF51445">
    <property type="entry name" value="(Trans)glycosidases"/>
    <property type="match status" value="1"/>
</dbReference>
<evidence type="ECO:0000256" key="7">
    <source>
        <dbReference type="ARBA" id="ARBA00023326"/>
    </source>
</evidence>
<comment type="caution">
    <text evidence="13">The sequence shown here is derived from an EMBL/GenBank/DDBJ whole genome shotgun (WGS) entry which is preliminary data.</text>
</comment>
<dbReference type="InterPro" id="IPR005102">
    <property type="entry name" value="Carbo-bd_X2"/>
</dbReference>
<dbReference type="GO" id="GO:0005576">
    <property type="term" value="C:extracellular region"/>
    <property type="evidence" value="ECO:0007669"/>
    <property type="project" value="TreeGrafter"/>
</dbReference>
<reference evidence="13" key="1">
    <citation type="submission" date="2022-12" db="EMBL/GenBank/DDBJ databases">
        <title>Gycomyces niveus sp.nov.,a novel actinomycete isolated from soil in Shouguan.</title>
        <authorList>
            <person name="Yang X."/>
        </authorList>
    </citation>
    <scope>NUCLEOTIDE SEQUENCE</scope>
    <source>
        <strain evidence="13">NEAU-A15</strain>
    </source>
</reference>
<dbReference type="PIRSF" id="PIRSF001043">
    <property type="entry name" value="Endoglucanase_B"/>
    <property type="match status" value="1"/>
</dbReference>
<keyword evidence="7" id="KW-0624">Polysaccharide degradation</keyword>
<dbReference type="PANTHER" id="PTHR31297">
    <property type="entry name" value="GLUCAN ENDO-1,6-BETA-GLUCOSIDASE B"/>
    <property type="match status" value="1"/>
</dbReference>
<dbReference type="GO" id="GO:0009986">
    <property type="term" value="C:cell surface"/>
    <property type="evidence" value="ECO:0007669"/>
    <property type="project" value="TreeGrafter"/>
</dbReference>
<keyword evidence="5" id="KW-0119">Carbohydrate metabolism</keyword>
<evidence type="ECO:0000259" key="10">
    <source>
        <dbReference type="Pfam" id="PF00150"/>
    </source>
</evidence>
<comment type="similarity">
    <text evidence="1 8">Belongs to the glycosyl hydrolase 5 (cellulase A) family.</text>
</comment>
<evidence type="ECO:0000256" key="6">
    <source>
        <dbReference type="ARBA" id="ARBA00023295"/>
    </source>
</evidence>
<evidence type="ECO:0000259" key="12">
    <source>
        <dbReference type="Pfam" id="PF18448"/>
    </source>
</evidence>
<dbReference type="RefSeq" id="WP_270108773.1">
    <property type="nucleotide sequence ID" value="NZ_JAPZVP010000003.1"/>
</dbReference>
<feature type="signal peptide" evidence="9">
    <location>
        <begin position="1"/>
        <end position="30"/>
    </location>
</feature>
<feature type="domain" description="Endoglucanase B carbohydrate binding" evidence="12">
    <location>
        <begin position="467"/>
        <end position="569"/>
    </location>
</feature>
<evidence type="ECO:0000256" key="8">
    <source>
        <dbReference type="RuleBase" id="RU361153"/>
    </source>
</evidence>
<keyword evidence="4" id="KW-0136">Cellulose degradation</keyword>
<dbReference type="InterPro" id="IPR050386">
    <property type="entry name" value="Glycosyl_hydrolase_5"/>
</dbReference>
<dbReference type="InterPro" id="IPR040946">
    <property type="entry name" value="CBM46"/>
</dbReference>
<accession>A0A9X3P906</accession>
<dbReference type="InterPro" id="IPR017853">
    <property type="entry name" value="GH"/>
</dbReference>
<dbReference type="InterPro" id="IPR014756">
    <property type="entry name" value="Ig_E-set"/>
</dbReference>
<evidence type="ECO:0000256" key="9">
    <source>
        <dbReference type="SAM" id="SignalP"/>
    </source>
</evidence>
<keyword evidence="6 8" id="KW-0326">Glycosidase</keyword>
<dbReference type="PANTHER" id="PTHR31297:SF41">
    <property type="entry name" value="ENDOGLUCANASE, PUTATIVE (AFU_ORTHOLOGUE AFUA_5G01830)-RELATED"/>
    <property type="match status" value="1"/>
</dbReference>
<dbReference type="InterPro" id="IPR016282">
    <property type="entry name" value="Glyco_hydro_5_endoGlcnase_B"/>
</dbReference>
<dbReference type="SUPFAM" id="SSF81296">
    <property type="entry name" value="E set domains"/>
    <property type="match status" value="1"/>
</dbReference>
<feature type="chain" id="PRO_5040755609" evidence="9">
    <location>
        <begin position="31"/>
        <end position="572"/>
    </location>
</feature>
<gene>
    <name evidence="13" type="ORF">O1R50_04915</name>
</gene>
<dbReference type="Pfam" id="PF00150">
    <property type="entry name" value="Cellulase"/>
    <property type="match status" value="1"/>
</dbReference>
<feature type="domain" description="Carbohydrate binding X2" evidence="11">
    <location>
        <begin position="380"/>
        <end position="462"/>
    </location>
</feature>
<dbReference type="Gene3D" id="2.60.40.10">
    <property type="entry name" value="Immunoglobulins"/>
    <property type="match status" value="1"/>
</dbReference>
<protein>
    <submittedName>
        <fullName evidence="13">Cellulase family glycosylhydrolase</fullName>
    </submittedName>
</protein>
<proteinExistence type="inferred from homology"/>
<dbReference type="InterPro" id="IPR013783">
    <property type="entry name" value="Ig-like_fold"/>
</dbReference>
<evidence type="ECO:0000313" key="13">
    <source>
        <dbReference type="EMBL" id="MDA1358950.1"/>
    </source>
</evidence>
<evidence type="ECO:0000259" key="11">
    <source>
        <dbReference type="Pfam" id="PF03442"/>
    </source>
</evidence>
<dbReference type="Pfam" id="PF03442">
    <property type="entry name" value="CBM_X2"/>
    <property type="match status" value="1"/>
</dbReference>
<sequence>MRRKPIRLIAALVAVAAAVAAAFTVRTAFAEPETPKEGGAEQLGAEATVAAMQPGWNLGNSLDAVGEDETAWGNPRITAELLDNIEAQGFNSVRIPVTWSAHQEAEAPYAIDAAYLSRVQEVVDLALDEGLYVLINVHHDSWQWVNQMPTQHDAVLARYDAAWTQIAEAFVDAPPELVFENINEPQFADVSEEEGDALLDELNDSFHAIVRGSGGVNAERLLVIPTLHTSSDQARLDATAESIAALDDPMIAATVHYYGYWPFSVNVAGYTRFNEEVREDIVSTFDRVKATFIDKGVPVILGEWGLLGFDKHTGVVEQGEKLKFFEFLGHYAGEVGLTTMWWDNGQHLDRESFTWKDPELFAHVAGAWEGRSGTAYTDLVYVPAGEAPAAQTIPLHSNGLGFEGVWNGETELAEGTDYTVDETENLTLSAELLAGLAGDGGTGEQAVLEVRFSSGVPWKLHVIASAAPVAQDASGTTTELAIPVAFNGDQLATMEAVYPDGTAAGPHDWTAYKEFATAFKPDYEAGRIVIPEAFFAAMNDGSTVQLTFHFWSGTTVEYTLERSGTTVTGSAA</sequence>
<evidence type="ECO:0000256" key="3">
    <source>
        <dbReference type="ARBA" id="ARBA00022801"/>
    </source>
</evidence>
<dbReference type="Proteomes" id="UP001146067">
    <property type="component" value="Unassembled WGS sequence"/>
</dbReference>
<dbReference type="Gene3D" id="3.20.20.80">
    <property type="entry name" value="Glycosidases"/>
    <property type="match status" value="1"/>
</dbReference>
<evidence type="ECO:0000256" key="5">
    <source>
        <dbReference type="ARBA" id="ARBA00023277"/>
    </source>
</evidence>
<evidence type="ECO:0000256" key="2">
    <source>
        <dbReference type="ARBA" id="ARBA00022729"/>
    </source>
</evidence>
<name>A0A9X3P906_9ACTN</name>
<keyword evidence="14" id="KW-1185">Reference proteome</keyword>
<evidence type="ECO:0000313" key="14">
    <source>
        <dbReference type="Proteomes" id="UP001146067"/>
    </source>
</evidence>
<feature type="domain" description="Glycoside hydrolase family 5" evidence="10">
    <location>
        <begin position="69"/>
        <end position="347"/>
    </location>
</feature>
<dbReference type="Pfam" id="PF18448">
    <property type="entry name" value="CBM46"/>
    <property type="match status" value="1"/>
</dbReference>
<dbReference type="EMBL" id="JAPZVP010000003">
    <property type="protein sequence ID" value="MDA1358950.1"/>
    <property type="molecule type" value="Genomic_DNA"/>
</dbReference>